<feature type="region of interest" description="Disordered" evidence="1">
    <location>
        <begin position="300"/>
        <end position="352"/>
    </location>
</feature>
<feature type="region of interest" description="Disordered" evidence="1">
    <location>
        <begin position="275"/>
        <end position="294"/>
    </location>
</feature>
<feature type="compositionally biased region" description="Basic residues" evidence="1">
    <location>
        <begin position="407"/>
        <end position="420"/>
    </location>
</feature>
<evidence type="ECO:0000313" key="3">
    <source>
        <dbReference type="EMBL" id="CRL02932.1"/>
    </source>
</evidence>
<feature type="transmembrane region" description="Helical" evidence="2">
    <location>
        <begin position="13"/>
        <end position="34"/>
    </location>
</feature>
<organism evidence="3 4">
    <name type="scientific">Clunio marinus</name>
    <dbReference type="NCBI Taxonomy" id="568069"/>
    <lineage>
        <taxon>Eukaryota</taxon>
        <taxon>Metazoa</taxon>
        <taxon>Ecdysozoa</taxon>
        <taxon>Arthropoda</taxon>
        <taxon>Hexapoda</taxon>
        <taxon>Insecta</taxon>
        <taxon>Pterygota</taxon>
        <taxon>Neoptera</taxon>
        <taxon>Endopterygota</taxon>
        <taxon>Diptera</taxon>
        <taxon>Nematocera</taxon>
        <taxon>Chironomoidea</taxon>
        <taxon>Chironomidae</taxon>
        <taxon>Clunio</taxon>
    </lineage>
</organism>
<feature type="transmembrane region" description="Helical" evidence="2">
    <location>
        <begin position="124"/>
        <end position="151"/>
    </location>
</feature>
<proteinExistence type="predicted"/>
<feature type="compositionally biased region" description="Polar residues" evidence="1">
    <location>
        <begin position="333"/>
        <end position="344"/>
    </location>
</feature>
<dbReference type="STRING" id="568069.A0A1J1ITM3"/>
<evidence type="ECO:0000256" key="2">
    <source>
        <dbReference type="SAM" id="Phobius"/>
    </source>
</evidence>
<feature type="transmembrane region" description="Helical" evidence="2">
    <location>
        <begin position="191"/>
        <end position="214"/>
    </location>
</feature>
<dbReference type="Proteomes" id="UP000183832">
    <property type="component" value="Unassembled WGS sequence"/>
</dbReference>
<feature type="region of interest" description="Disordered" evidence="1">
    <location>
        <begin position="494"/>
        <end position="515"/>
    </location>
</feature>
<dbReference type="AlphaFoldDB" id="A0A1J1ITM3"/>
<feature type="transmembrane region" description="Helical" evidence="2">
    <location>
        <begin position="90"/>
        <end position="112"/>
    </location>
</feature>
<keyword evidence="2" id="KW-0812">Transmembrane</keyword>
<keyword evidence="2" id="KW-1133">Transmembrane helix</keyword>
<dbReference type="EMBL" id="CVRI01000058">
    <property type="protein sequence ID" value="CRL02932.1"/>
    <property type="molecule type" value="Genomic_DNA"/>
</dbReference>
<keyword evidence="2" id="KW-0472">Membrane</keyword>
<feature type="region of interest" description="Disordered" evidence="1">
    <location>
        <begin position="400"/>
        <end position="447"/>
    </location>
</feature>
<feature type="compositionally biased region" description="Basic and acidic residues" evidence="1">
    <location>
        <begin position="307"/>
        <end position="319"/>
    </location>
</feature>
<accession>A0A1J1ITM3</accession>
<feature type="compositionally biased region" description="Basic and acidic residues" evidence="1">
    <location>
        <begin position="428"/>
        <end position="442"/>
    </location>
</feature>
<name>A0A1J1ITM3_9DIPT</name>
<dbReference type="OrthoDB" id="7967436at2759"/>
<sequence>MESKTYKCILTSAVVYSVIFGTIFVGMTVLAILVRNCTIDMDSSPLVYMMFLLYFRIDECKGIINWSNLGLESTVTAIIPPETDATYRTFIFVIVYICLHGALIFTALYSLLGINNSCLGRRSFPMFFVPWLFVCTSIVVMDIVATVYYIMDVVAVGSVEGLMELLEIGNPTIVGPVLQELPAQWKFLPPIIMFLVTAKFFIFLIVDVIVIAVATRAGWAASTYHKYLDETIRHYSSNMSRANPGFEDSQMNIAAQKQQTQQQQFMNEQAMQTTIRENTPQRAESTDRYNDTAVQAFVYPDRNAAYNRRERTTQDEHKQHSIPRPNTLVIPVNYNNDRPTSQQNGRRDDYNDREIESRLSHYTSTNGVVIRSVEPLKDENISEKQQSLVPIRVLPEINRSVSEVKQRPKVPPKPPKHNRHSFQNSSSIDERPENRLSAKVDRNSSNVAEELRGQLPWSYFKARDDVPKKAFTELKEDEELPPVPIPDYTLHFPKSKRINLNDTDGDGSWSRHDQR</sequence>
<keyword evidence="4" id="KW-1185">Reference proteome</keyword>
<protein>
    <submittedName>
        <fullName evidence="3">CLUMA_CG015791, isoform A</fullName>
    </submittedName>
</protein>
<evidence type="ECO:0000256" key="1">
    <source>
        <dbReference type="SAM" id="MobiDB-lite"/>
    </source>
</evidence>
<evidence type="ECO:0000313" key="4">
    <source>
        <dbReference type="Proteomes" id="UP000183832"/>
    </source>
</evidence>
<gene>
    <name evidence="3" type="primary">putative AGAP006546-PA</name>
    <name evidence="3" type="ORF">CLUMA_CG015791</name>
</gene>
<reference evidence="3 4" key="1">
    <citation type="submission" date="2015-04" db="EMBL/GenBank/DDBJ databases">
        <authorList>
            <person name="Syromyatnikov M.Y."/>
            <person name="Popov V.N."/>
        </authorList>
    </citation>
    <scope>NUCLEOTIDE SEQUENCE [LARGE SCALE GENOMIC DNA]</scope>
</reference>